<dbReference type="Pfam" id="PF00651">
    <property type="entry name" value="BTB"/>
    <property type="match status" value="1"/>
</dbReference>
<reference evidence="3" key="1">
    <citation type="journal article" date="2017" name="Science">
        <title>Giant viruses with an expanded complement of translation system components.</title>
        <authorList>
            <person name="Schulz F."/>
            <person name="Yutin N."/>
            <person name="Ivanova N.N."/>
            <person name="Ortega D.R."/>
            <person name="Lee T.K."/>
            <person name="Vierheilig J."/>
            <person name="Daims H."/>
            <person name="Horn M."/>
            <person name="Wagner M."/>
            <person name="Jensen G.J."/>
            <person name="Kyrpides N.C."/>
            <person name="Koonin E.V."/>
            <person name="Woyke T."/>
        </authorList>
    </citation>
    <scope>NUCLEOTIDE SEQUENCE</scope>
    <source>
        <strain evidence="3">KNV1</strain>
    </source>
</reference>
<proteinExistence type="inferred from homology"/>
<evidence type="ECO:0000313" key="3">
    <source>
        <dbReference type="EMBL" id="ARF11679.1"/>
    </source>
</evidence>
<dbReference type="SMART" id="SM00225">
    <property type="entry name" value="BTB"/>
    <property type="match status" value="1"/>
</dbReference>
<dbReference type="CDD" id="cd18186">
    <property type="entry name" value="BTB_POZ_ZBTB_KLHL-like"/>
    <property type="match status" value="1"/>
</dbReference>
<feature type="domain" description="BTB" evidence="2">
    <location>
        <begin position="78"/>
        <end position="139"/>
    </location>
</feature>
<dbReference type="SUPFAM" id="SSF54695">
    <property type="entry name" value="POZ domain"/>
    <property type="match status" value="1"/>
</dbReference>
<name>A0A1V0SIZ2_9VIRU</name>
<dbReference type="Gene3D" id="3.30.710.10">
    <property type="entry name" value="Potassium Channel Kv1.1, Chain A"/>
    <property type="match status" value="1"/>
</dbReference>
<comment type="similarity">
    <text evidence="1">Belongs to the mimivirus BTB/WD family.</text>
</comment>
<dbReference type="InterPro" id="IPR011333">
    <property type="entry name" value="SKP1/BTB/POZ_sf"/>
</dbReference>
<evidence type="ECO:0000256" key="1">
    <source>
        <dbReference type="ARBA" id="ARBA00006497"/>
    </source>
</evidence>
<sequence>MYYEPEVEVLEYNLPYCQYNRSCNGIPNNDAPYCKSCLDDINGKYEYYPFDNAYGNKIKIWLPCQANFKKLRKSDKYSDVEIHVGDTLFKTHRIVLVASSSYWEHLFDTNGDLNITYVTPSLFSIYIDFLYGNEVEFNKWRDLMDFCDFTKQTGVLWRFKSIIHKLYVPCNEFTEYINRISQLCDGKIPINLIDDLKCHLRTDSQYSYPKICKSDITSLSQELQDLLTKDSNGLSLKRFNNSIYYNEEHHLMFRVLQYSKKTCIGSYKYDDHSYQLSELTPEEKKFCEENDIIYE</sequence>
<accession>A0A1V0SIZ2</accession>
<protein>
    <submittedName>
        <fullName evidence="3">BTB/POZ domain protein</fullName>
    </submittedName>
</protein>
<dbReference type="EMBL" id="KY684109">
    <property type="protein sequence ID" value="ARF11679.1"/>
    <property type="molecule type" value="Genomic_DNA"/>
</dbReference>
<dbReference type="PROSITE" id="PS50097">
    <property type="entry name" value="BTB"/>
    <property type="match status" value="1"/>
</dbReference>
<evidence type="ECO:0000259" key="2">
    <source>
        <dbReference type="PROSITE" id="PS50097"/>
    </source>
</evidence>
<dbReference type="InterPro" id="IPR000210">
    <property type="entry name" value="BTB/POZ_dom"/>
</dbReference>
<gene>
    <name evidence="3" type="ORF">Klosneuvirus_2_115</name>
</gene>
<organism evidence="3">
    <name type="scientific">Klosneuvirus KNV1</name>
    <dbReference type="NCBI Taxonomy" id="1977640"/>
    <lineage>
        <taxon>Viruses</taxon>
        <taxon>Varidnaviria</taxon>
        <taxon>Bamfordvirae</taxon>
        <taxon>Nucleocytoviricota</taxon>
        <taxon>Megaviricetes</taxon>
        <taxon>Imitervirales</taxon>
        <taxon>Mimiviridae</taxon>
        <taxon>Klosneuvirinae</taxon>
        <taxon>Klosneuvirus</taxon>
    </lineage>
</organism>